<sequence>MVQDLTAQELHSLDPDVLLEEALHDDRVLRLVNDAVHIKRQHISAWLGVDADEDVATLDPKAPIADIVEALAYEGFTPNWFLAYHYAGEEVNLVRFHYDPDLYPEQPFRQLHVRIFANGTLEAHEEASALMHKGPHIREESFDRDVGTEAVATILEDAGIDVDPIAS</sequence>
<dbReference type="OrthoDB" id="269607at2157"/>
<proteinExistence type="predicted"/>
<dbReference type="AlphaFoldDB" id="M0ADB1"/>
<dbReference type="STRING" id="1227492.C482_15261"/>
<keyword evidence="2" id="KW-1185">Reference proteome</keyword>
<reference evidence="1 2" key="1">
    <citation type="journal article" date="2014" name="PLoS Genet.">
        <title>Phylogenetically driven sequencing of extremely halophilic archaea reveals strategies for static and dynamic osmo-response.</title>
        <authorList>
            <person name="Becker E.A."/>
            <person name="Seitzer P.M."/>
            <person name="Tritt A."/>
            <person name="Larsen D."/>
            <person name="Krusor M."/>
            <person name="Yao A.I."/>
            <person name="Wu D."/>
            <person name="Madern D."/>
            <person name="Eisen J.A."/>
            <person name="Darling A.E."/>
            <person name="Facciotti M.T."/>
        </authorList>
    </citation>
    <scope>NUCLEOTIDE SEQUENCE [LARGE SCALE GENOMIC DNA]</scope>
    <source>
        <strain evidence="1 2">JCM 10990</strain>
    </source>
</reference>
<organism evidence="1 2">
    <name type="scientific">Natrialba chahannaoensis JCM 10990</name>
    <dbReference type="NCBI Taxonomy" id="1227492"/>
    <lineage>
        <taxon>Archaea</taxon>
        <taxon>Methanobacteriati</taxon>
        <taxon>Methanobacteriota</taxon>
        <taxon>Stenosarchaea group</taxon>
        <taxon>Halobacteria</taxon>
        <taxon>Halobacteriales</taxon>
        <taxon>Natrialbaceae</taxon>
        <taxon>Natrialba</taxon>
    </lineage>
</organism>
<comment type="caution">
    <text evidence="1">The sequence shown here is derived from an EMBL/GenBank/DDBJ whole genome shotgun (WGS) entry which is preliminary data.</text>
</comment>
<accession>M0ADB1</accession>
<evidence type="ECO:0000313" key="1">
    <source>
        <dbReference type="EMBL" id="ELY96745.1"/>
    </source>
</evidence>
<dbReference type="Proteomes" id="UP000011693">
    <property type="component" value="Unassembled WGS sequence"/>
</dbReference>
<protein>
    <submittedName>
        <fullName evidence="1">Uncharacterized protein</fullName>
    </submittedName>
</protein>
<dbReference type="PATRIC" id="fig|1227492.4.peg.3033"/>
<evidence type="ECO:0000313" key="2">
    <source>
        <dbReference type="Proteomes" id="UP000011693"/>
    </source>
</evidence>
<dbReference type="RefSeq" id="WP_006168539.1">
    <property type="nucleotide sequence ID" value="NZ_AOIN01000080.1"/>
</dbReference>
<name>M0ADB1_9EURY</name>
<gene>
    <name evidence="1" type="ORF">C482_15261</name>
</gene>
<dbReference type="EMBL" id="AOIN01000080">
    <property type="protein sequence ID" value="ELY96745.1"/>
    <property type="molecule type" value="Genomic_DNA"/>
</dbReference>